<dbReference type="PANTHER" id="PTHR43272:SF33">
    <property type="entry name" value="AMP-BINDING DOMAIN-CONTAINING PROTEIN-RELATED"/>
    <property type="match status" value="1"/>
</dbReference>
<keyword evidence="5" id="KW-1185">Reference proteome</keyword>
<organism evidence="4 5">
    <name type="scientific">Smittium megazygosporum</name>
    <dbReference type="NCBI Taxonomy" id="133381"/>
    <lineage>
        <taxon>Eukaryota</taxon>
        <taxon>Fungi</taxon>
        <taxon>Fungi incertae sedis</taxon>
        <taxon>Zoopagomycota</taxon>
        <taxon>Kickxellomycotina</taxon>
        <taxon>Harpellomycetes</taxon>
        <taxon>Harpellales</taxon>
        <taxon>Legeriomycetaceae</taxon>
        <taxon>Smittium</taxon>
    </lineage>
</organism>
<reference evidence="4 5" key="1">
    <citation type="journal article" date="2018" name="MBio">
        <title>Comparative Genomics Reveals the Core Gene Toolbox for the Fungus-Insect Symbiosis.</title>
        <authorList>
            <person name="Wang Y."/>
            <person name="Stata M."/>
            <person name="Wang W."/>
            <person name="Stajich J.E."/>
            <person name="White M.M."/>
            <person name="Moncalvo J.M."/>
        </authorList>
    </citation>
    <scope>NUCLEOTIDE SEQUENCE [LARGE SCALE GENOMIC DNA]</scope>
    <source>
        <strain evidence="4 5">SC-DP-2</strain>
    </source>
</reference>
<sequence length="701" mass="78578">MYFKDPISFVVPHSEEEGFSPILRNPYNKTSMVLDQHADVRTVYDVFLKSASQNPDGDYIGHRPYDPVNKKFLPFVFQTYTQVLERVTSFGAGIMYLRKMVSTTDEERDWVEQRKWPAAIYSSNRPEWNIADKAFSAQSLYSIGLYDSLGGDALDYIINHSESSVIVCSIDKIPKLLLNMFKFPRVKLIISMDPLTESESSSNPAAATPSTVVPPIFSSNSATILKQWAKSVGVPLFDFKQVESLGKKYPIPHCPPSPDDIYTLVYTSGTTGNPKAAVSLHKNYAAASIMFYINRISDSKPVLLSFLPLPHAYGRILEHGTTLNQGTIGYFCGDITKIIEDCQTLNPTFFPAVPRLFSRFYDILSFKTINSGGFYGNLCRLAVQEKIKHLHKTKSYTHYFWDKLVFNKTRYLLGNRLESLTTGTAPLSSNVVDFLRVALCVQISEGYAMTETSSMGAGRPSDDFSNGNVGIPHPGIEIRLRNVPEMNYLVTDMPNARGEILLRGPNTFSKYLKDEINTSDTIVGGGWVATGDIGQINENGSITVIDRKKSLFKTSQGVYISPDKVEAYLTRHPLVLQAFVHGYSSENCIVAVIVPDPVNFIAWAKNAVKSQKSEQCNAKNMDFTALTKNKHVVARFLEEMARFSKESGLSGIEIIKGLYLESVPFDIEGNKLLTPTLKLKRFDAIRYYSDRIKTIYQSIRE</sequence>
<keyword evidence="1" id="KW-0547">Nucleotide-binding</keyword>
<keyword evidence="2" id="KW-0067">ATP-binding</keyword>
<dbReference type="InterPro" id="IPR042099">
    <property type="entry name" value="ANL_N_sf"/>
</dbReference>
<dbReference type="OrthoDB" id="1700726at2759"/>
<dbReference type="Gene3D" id="3.40.50.12780">
    <property type="entry name" value="N-terminal domain of ligase-like"/>
    <property type="match status" value="1"/>
</dbReference>
<dbReference type="Pfam" id="PF00501">
    <property type="entry name" value="AMP-binding"/>
    <property type="match status" value="1"/>
</dbReference>
<gene>
    <name evidence="4" type="ORF">BB560_003982</name>
</gene>
<protein>
    <recommendedName>
        <fullName evidence="3">AMP-dependent synthetase/ligase domain-containing protein</fullName>
    </recommendedName>
</protein>
<accession>A0A2T9ZAI9</accession>
<evidence type="ECO:0000256" key="2">
    <source>
        <dbReference type="ARBA" id="ARBA00022840"/>
    </source>
</evidence>
<comment type="caution">
    <text evidence="4">The sequence shown here is derived from an EMBL/GenBank/DDBJ whole genome shotgun (WGS) entry which is preliminary data.</text>
</comment>
<dbReference type="Proteomes" id="UP000245609">
    <property type="component" value="Unassembled WGS sequence"/>
</dbReference>
<dbReference type="STRING" id="133381.A0A2T9ZAI9"/>
<evidence type="ECO:0000313" key="5">
    <source>
        <dbReference type="Proteomes" id="UP000245609"/>
    </source>
</evidence>
<evidence type="ECO:0000259" key="3">
    <source>
        <dbReference type="Pfam" id="PF00501"/>
    </source>
</evidence>
<dbReference type="GO" id="GO:0004467">
    <property type="term" value="F:long-chain fatty acid-CoA ligase activity"/>
    <property type="evidence" value="ECO:0007669"/>
    <property type="project" value="TreeGrafter"/>
</dbReference>
<dbReference type="InterPro" id="IPR000873">
    <property type="entry name" value="AMP-dep_synth/lig_dom"/>
</dbReference>
<dbReference type="EMBL" id="MBFS01000957">
    <property type="protein sequence ID" value="PVV01594.1"/>
    <property type="molecule type" value="Genomic_DNA"/>
</dbReference>
<dbReference type="InterPro" id="IPR020845">
    <property type="entry name" value="AMP-binding_CS"/>
</dbReference>
<evidence type="ECO:0000313" key="4">
    <source>
        <dbReference type="EMBL" id="PVV01594.1"/>
    </source>
</evidence>
<dbReference type="PANTHER" id="PTHR43272">
    <property type="entry name" value="LONG-CHAIN-FATTY-ACID--COA LIGASE"/>
    <property type="match status" value="1"/>
</dbReference>
<name>A0A2T9ZAI9_9FUNG</name>
<dbReference type="SUPFAM" id="SSF56801">
    <property type="entry name" value="Acetyl-CoA synthetase-like"/>
    <property type="match status" value="1"/>
</dbReference>
<dbReference type="PROSITE" id="PS00455">
    <property type="entry name" value="AMP_BINDING"/>
    <property type="match status" value="1"/>
</dbReference>
<proteinExistence type="predicted"/>
<dbReference type="AlphaFoldDB" id="A0A2T9ZAI9"/>
<feature type="domain" description="AMP-dependent synthetase/ligase" evidence="3">
    <location>
        <begin position="117"/>
        <end position="512"/>
    </location>
</feature>
<dbReference type="GO" id="GO:0005783">
    <property type="term" value="C:endoplasmic reticulum"/>
    <property type="evidence" value="ECO:0007669"/>
    <property type="project" value="TreeGrafter"/>
</dbReference>
<dbReference type="GO" id="GO:0016020">
    <property type="term" value="C:membrane"/>
    <property type="evidence" value="ECO:0007669"/>
    <property type="project" value="TreeGrafter"/>
</dbReference>
<dbReference type="GO" id="GO:0005524">
    <property type="term" value="F:ATP binding"/>
    <property type="evidence" value="ECO:0007669"/>
    <property type="project" value="UniProtKB-KW"/>
</dbReference>
<evidence type="ECO:0000256" key="1">
    <source>
        <dbReference type="ARBA" id="ARBA00022741"/>
    </source>
</evidence>